<dbReference type="HOGENOM" id="CLU_045603_0_0_1"/>
<dbReference type="GO" id="GO:0016787">
    <property type="term" value="F:hydrolase activity"/>
    <property type="evidence" value="ECO:0007669"/>
    <property type="project" value="UniProtKB-KW"/>
</dbReference>
<comment type="domain">
    <text evidence="10">The VLRF1 domain mediates binding to the 60S ribosomal subunit.</text>
</comment>
<dbReference type="STRING" id="45351.A7RZZ5"/>
<dbReference type="Pfam" id="PF18826">
    <property type="entry name" value="bVLRF1"/>
    <property type="match status" value="1"/>
</dbReference>
<proteinExistence type="inferred from homology"/>
<comment type="similarity">
    <text evidence="2 10">Belongs to the ANKZF1/VMS1 family.</text>
</comment>
<evidence type="ECO:0000256" key="2">
    <source>
        <dbReference type="ARBA" id="ARBA00009262"/>
    </source>
</evidence>
<reference evidence="13 14" key="1">
    <citation type="journal article" date="2007" name="Science">
        <title>Sea anemone genome reveals ancestral eumetazoan gene repertoire and genomic organization.</title>
        <authorList>
            <person name="Putnam N.H."/>
            <person name="Srivastava M."/>
            <person name="Hellsten U."/>
            <person name="Dirks B."/>
            <person name="Chapman J."/>
            <person name="Salamov A."/>
            <person name="Terry A."/>
            <person name="Shapiro H."/>
            <person name="Lindquist E."/>
            <person name="Kapitonov V.V."/>
            <person name="Jurka J."/>
            <person name="Genikhovich G."/>
            <person name="Grigoriev I.V."/>
            <person name="Lucas S.M."/>
            <person name="Steele R.E."/>
            <person name="Finnerty J.R."/>
            <person name="Technau U."/>
            <person name="Martindale M.Q."/>
            <person name="Rokhsar D.S."/>
        </authorList>
    </citation>
    <scope>NUCLEOTIDE SEQUENCE [LARGE SCALE GENOMIC DNA]</scope>
    <source>
        <strain evidence="14">CH2 X CH6</strain>
    </source>
</reference>
<comment type="subcellular location">
    <subcellularLocation>
        <location evidence="1">Cytoplasm</location>
    </subcellularLocation>
</comment>
<keyword evidence="8" id="KW-0040">ANK repeat</keyword>
<evidence type="ECO:0000256" key="10">
    <source>
        <dbReference type="PROSITE-ProRule" id="PRU01389"/>
    </source>
</evidence>
<dbReference type="GO" id="GO:0004519">
    <property type="term" value="F:endonuclease activity"/>
    <property type="evidence" value="ECO:0007669"/>
    <property type="project" value="UniProtKB-KW"/>
</dbReference>
<keyword evidence="14" id="KW-1185">Reference proteome</keyword>
<dbReference type="eggNOG" id="KOG2505">
    <property type="taxonomic scope" value="Eukaryota"/>
</dbReference>
<keyword evidence="7 10" id="KW-0378">Hydrolase</keyword>
<feature type="active site" evidence="10">
    <location>
        <position position="166"/>
    </location>
</feature>
<keyword evidence="9" id="KW-0175">Coiled coil</keyword>
<feature type="non-terminal residue" evidence="13">
    <location>
        <position position="1"/>
    </location>
</feature>
<dbReference type="GO" id="GO:0005737">
    <property type="term" value="C:cytoplasm"/>
    <property type="evidence" value="ECO:0007669"/>
    <property type="project" value="UniProtKB-SubCell"/>
</dbReference>
<organism evidence="13 14">
    <name type="scientific">Nematostella vectensis</name>
    <name type="common">Starlet sea anemone</name>
    <dbReference type="NCBI Taxonomy" id="45351"/>
    <lineage>
        <taxon>Eukaryota</taxon>
        <taxon>Metazoa</taxon>
        <taxon>Cnidaria</taxon>
        <taxon>Anthozoa</taxon>
        <taxon>Hexacorallia</taxon>
        <taxon>Actiniaria</taxon>
        <taxon>Edwardsiidae</taxon>
        <taxon>Nematostella</taxon>
    </lineage>
</organism>
<protein>
    <recommendedName>
        <fullName evidence="12">VLRF1 domain-containing protein</fullName>
    </recommendedName>
</protein>
<feature type="compositionally biased region" description="Low complexity" evidence="11">
    <location>
        <begin position="62"/>
        <end position="74"/>
    </location>
</feature>
<evidence type="ECO:0000256" key="6">
    <source>
        <dbReference type="ARBA" id="ARBA00022759"/>
    </source>
</evidence>
<dbReference type="EMBL" id="DS469559">
    <property type="protein sequence ID" value="EDO42927.1"/>
    <property type="molecule type" value="Genomic_DNA"/>
</dbReference>
<dbReference type="AlphaFoldDB" id="A7RZZ5"/>
<name>A7RZZ5_NEMVE</name>
<dbReference type="PANTHER" id="PTHR16036:SF2">
    <property type="entry name" value="TRNA ENDONUCLEASE ANKZF1"/>
    <property type="match status" value="1"/>
</dbReference>
<feature type="non-terminal residue" evidence="13">
    <location>
        <position position="271"/>
    </location>
</feature>
<keyword evidence="3 10" id="KW-0963">Cytoplasm</keyword>
<evidence type="ECO:0000259" key="12">
    <source>
        <dbReference type="PROSITE" id="PS52044"/>
    </source>
</evidence>
<sequence length="271" mass="31294">HFKLDWHRYNVKQKLMDKDTVTEQEFEQTISELSSISGSDTSESEPEEDDEFSLKSSAHSFQPSVEESIQSSQVQRKERQLPKVYLINENNTVFSLFRTVFYSSKCLPEDDEEFVTKTLKCLHENVWVVLMTAGGHFAGAVFEGETVVAHKTFHRYTVRAKRGTAQGLRDSHQGSQPKSAGATLRRYNEAALIQEVQELLTTWSDHLLKCHKIFIRVPTYNQQMFFGGKQTLLCKSDPRIRTIPFATRRPTYKEVKRVHEQLTRIHILGNI</sequence>
<dbReference type="PhylomeDB" id="A7RZZ5"/>
<gene>
    <name evidence="13" type="ORF">NEMVEDRAFT_v1g61248</name>
</gene>
<keyword evidence="4 10" id="KW-0540">Nuclease</keyword>
<dbReference type="Proteomes" id="UP000001593">
    <property type="component" value="Unassembled WGS sequence"/>
</dbReference>
<dbReference type="OMA" id="RANERHL"/>
<feature type="compositionally biased region" description="Acidic residues" evidence="11">
    <location>
        <begin position="42"/>
        <end position="51"/>
    </location>
</feature>
<feature type="region of interest" description="Disordered" evidence="11">
    <location>
        <begin position="31"/>
        <end position="74"/>
    </location>
</feature>
<evidence type="ECO:0000256" key="9">
    <source>
        <dbReference type="ARBA" id="ARBA00023054"/>
    </source>
</evidence>
<dbReference type="PROSITE" id="PS52044">
    <property type="entry name" value="VLRF1"/>
    <property type="match status" value="1"/>
</dbReference>
<evidence type="ECO:0000256" key="7">
    <source>
        <dbReference type="ARBA" id="ARBA00022801"/>
    </source>
</evidence>
<dbReference type="InParanoid" id="A7RZZ5"/>
<keyword evidence="6 10" id="KW-0255">Endonuclease</keyword>
<dbReference type="InterPro" id="IPR047139">
    <property type="entry name" value="ANKZ1/VMS1"/>
</dbReference>
<dbReference type="InterPro" id="IPR041175">
    <property type="entry name" value="VLRF1/Vms1"/>
</dbReference>
<dbReference type="PANTHER" id="PTHR16036">
    <property type="entry name" value="ANKYRIN REPEAT AND ZINC FINGER DOMAIN-CONTAINING PROTEIN 1"/>
    <property type="match status" value="1"/>
</dbReference>
<evidence type="ECO:0000313" key="14">
    <source>
        <dbReference type="Proteomes" id="UP000001593"/>
    </source>
</evidence>
<accession>A7RZZ5</accession>
<feature type="domain" description="VLRF1" evidence="12">
    <location>
        <begin position="123"/>
        <end position="265"/>
    </location>
</feature>
<evidence type="ECO:0000256" key="1">
    <source>
        <dbReference type="ARBA" id="ARBA00004496"/>
    </source>
</evidence>
<evidence type="ECO:0000256" key="11">
    <source>
        <dbReference type="SAM" id="MobiDB-lite"/>
    </source>
</evidence>
<evidence type="ECO:0000256" key="4">
    <source>
        <dbReference type="ARBA" id="ARBA00022722"/>
    </source>
</evidence>
<evidence type="ECO:0000256" key="8">
    <source>
        <dbReference type="ARBA" id="ARBA00023043"/>
    </source>
</evidence>
<evidence type="ECO:0000256" key="5">
    <source>
        <dbReference type="ARBA" id="ARBA00022737"/>
    </source>
</evidence>
<evidence type="ECO:0000256" key="3">
    <source>
        <dbReference type="ARBA" id="ARBA00022490"/>
    </source>
</evidence>
<evidence type="ECO:0000313" key="13">
    <source>
        <dbReference type="EMBL" id="EDO42927.1"/>
    </source>
</evidence>
<keyword evidence="5" id="KW-0677">Repeat</keyword>
<feature type="compositionally biased region" description="Low complexity" evidence="11">
    <location>
        <begin position="31"/>
        <end position="41"/>
    </location>
</feature>